<protein>
    <recommendedName>
        <fullName evidence="3">UDP-N-acetylglucosamine 2-epimerase (non-hydrolyzing)</fullName>
        <ecNumber evidence="3">5.1.3.14</ecNumber>
    </recommendedName>
</protein>
<dbReference type="GO" id="GO:0008761">
    <property type="term" value="F:UDP-N-acetylglucosamine 2-epimerase activity"/>
    <property type="evidence" value="ECO:0007669"/>
    <property type="project" value="UniProtKB-EC"/>
</dbReference>
<evidence type="ECO:0000256" key="2">
    <source>
        <dbReference type="ARBA" id="ARBA00038209"/>
    </source>
</evidence>
<dbReference type="NCBIfam" id="TIGR00236">
    <property type="entry name" value="wecB"/>
    <property type="match status" value="1"/>
</dbReference>
<proteinExistence type="inferred from homology"/>
<evidence type="ECO:0000256" key="1">
    <source>
        <dbReference type="ARBA" id="ARBA00023235"/>
    </source>
</evidence>
<feature type="domain" description="UDP-N-acetylglucosamine 2-epimerase" evidence="5">
    <location>
        <begin position="24"/>
        <end position="370"/>
    </location>
</feature>
<keyword evidence="7" id="KW-1185">Reference proteome</keyword>
<organism evidence="6 7">
    <name type="scientific">Bdellovibrio reynosensis</name>
    <dbReference type="NCBI Taxonomy" id="2835041"/>
    <lineage>
        <taxon>Bacteria</taxon>
        <taxon>Pseudomonadati</taxon>
        <taxon>Bdellovibrionota</taxon>
        <taxon>Bdellovibrionia</taxon>
        <taxon>Bdellovibrionales</taxon>
        <taxon>Pseudobdellovibrionaceae</taxon>
        <taxon>Bdellovibrio</taxon>
    </lineage>
</organism>
<gene>
    <name evidence="6" type="primary">wecB</name>
    <name evidence="6" type="ORF">MNR06_04715</name>
</gene>
<dbReference type="Proteomes" id="UP000830116">
    <property type="component" value="Chromosome"/>
</dbReference>
<accession>A0ABY4CBG1</accession>
<comment type="similarity">
    <text evidence="2 4">Belongs to the UDP-N-acetylglucosamine 2-epimerase family.</text>
</comment>
<dbReference type="Gene3D" id="3.40.50.2000">
    <property type="entry name" value="Glycogen Phosphorylase B"/>
    <property type="match status" value="2"/>
</dbReference>
<name>A0ABY4CBG1_9BACT</name>
<keyword evidence="1 4" id="KW-0413">Isomerase</keyword>
<evidence type="ECO:0000313" key="7">
    <source>
        <dbReference type="Proteomes" id="UP000830116"/>
    </source>
</evidence>
<reference evidence="6" key="1">
    <citation type="submission" date="2022-03" db="EMBL/GenBank/DDBJ databases">
        <title>Genome Identification and Characterization of new species Bdellovibrio reynosense LBG001 sp. nov. from a Mexico soil sample.</title>
        <authorList>
            <person name="Camilli A."/>
            <person name="Ajao Y."/>
            <person name="Guo X."/>
        </authorList>
    </citation>
    <scope>NUCLEOTIDE SEQUENCE</scope>
    <source>
        <strain evidence="6">LBG001</strain>
    </source>
</reference>
<dbReference type="SUPFAM" id="SSF53756">
    <property type="entry name" value="UDP-Glycosyltransferase/glycogen phosphorylase"/>
    <property type="match status" value="1"/>
</dbReference>
<dbReference type="RefSeq" id="WP_243539241.1">
    <property type="nucleotide sequence ID" value="NZ_CP093442.1"/>
</dbReference>
<sequence>MKKLLFVFGTRPEAIKLAPVILAAKKDPRFCVKVLVTGQHRLMLDQVLNLFNIVPDYDLNLMKSNQSLNDIVSGVIQGVDTILKREAFDYVLVQGDTSTAMAGALSAFHHKVPVAHIEAGLRTNNLHSPFPEEMNRQVITRLATIHFVPTESGRLNLLAENVQPGIIQVTGNTVIDALLIVQKTIKEQQDIYKSLKERFSFIDPERKMVLVTGHRRENFGENFKNICLALKKIADTFPDVQLVYPVHLNPQVRKPALEILSGVNSVHLLEPQEYLPFVFLMMNSYLIISDSGGIQEEAPSLGKPVLVTRNNTERSEAVKAGTVRLVGASAENIFNETKELLENLKVYQKMATTENPYGDGTASGRILSALH</sequence>
<evidence type="ECO:0000256" key="4">
    <source>
        <dbReference type="RuleBase" id="RU003513"/>
    </source>
</evidence>
<dbReference type="InterPro" id="IPR003331">
    <property type="entry name" value="UDP_GlcNAc_Epimerase_2_dom"/>
</dbReference>
<evidence type="ECO:0000256" key="3">
    <source>
        <dbReference type="ARBA" id="ARBA00038858"/>
    </source>
</evidence>
<dbReference type="PANTHER" id="PTHR43174:SF2">
    <property type="entry name" value="UDP-N-ACETYLGLUCOSAMINE 2-EPIMERASE"/>
    <property type="match status" value="1"/>
</dbReference>
<dbReference type="EMBL" id="CP093442">
    <property type="protein sequence ID" value="UOF02250.1"/>
    <property type="molecule type" value="Genomic_DNA"/>
</dbReference>
<evidence type="ECO:0000259" key="5">
    <source>
        <dbReference type="Pfam" id="PF02350"/>
    </source>
</evidence>
<dbReference type="EC" id="5.1.3.14" evidence="3"/>
<dbReference type="PANTHER" id="PTHR43174">
    <property type="entry name" value="UDP-N-ACETYLGLUCOSAMINE 2-EPIMERASE"/>
    <property type="match status" value="1"/>
</dbReference>
<evidence type="ECO:0000313" key="6">
    <source>
        <dbReference type="EMBL" id="UOF02250.1"/>
    </source>
</evidence>
<dbReference type="CDD" id="cd03786">
    <property type="entry name" value="GTB_UDP-GlcNAc_2-Epimerase"/>
    <property type="match status" value="1"/>
</dbReference>
<dbReference type="Pfam" id="PF02350">
    <property type="entry name" value="Epimerase_2"/>
    <property type="match status" value="1"/>
</dbReference>
<dbReference type="InterPro" id="IPR029767">
    <property type="entry name" value="WecB-like"/>
</dbReference>